<evidence type="ECO:0000313" key="7">
    <source>
        <dbReference type="Proteomes" id="UP000503003"/>
    </source>
</evidence>
<evidence type="ECO:0000256" key="1">
    <source>
        <dbReference type="ARBA" id="ARBA00004514"/>
    </source>
</evidence>
<dbReference type="RefSeq" id="WP_165312779.1">
    <property type="nucleotide sequence ID" value="NZ_CP049331.1"/>
</dbReference>
<evidence type="ECO:0000256" key="2">
    <source>
        <dbReference type="ARBA" id="ARBA00022490"/>
    </source>
</evidence>
<proteinExistence type="predicted"/>
<dbReference type="KEGG" id="vzi:G5S32_10645"/>
<evidence type="ECO:0000313" key="6">
    <source>
        <dbReference type="EMBL" id="QIH43240.1"/>
    </source>
</evidence>
<reference evidence="6 7" key="1">
    <citation type="submission" date="2020-02" db="EMBL/GenBank/DDBJ databases">
        <title>A complete genome of a marine bacterium Vibrio sp. ZWAL4003 isolated from the mangrove sediment with the ability to degrade polysaccharides.</title>
        <authorList>
            <person name="Wu J."/>
            <person name="Qu W."/>
            <person name="Zeng R."/>
        </authorList>
    </citation>
    <scope>NUCLEOTIDE SEQUENCE [LARGE SCALE GENOMIC DNA]</scope>
    <source>
        <strain evidence="6 7">ZWAL4003</strain>
    </source>
</reference>
<dbReference type="EMBL" id="CP049331">
    <property type="protein sequence ID" value="QIH43240.1"/>
    <property type="molecule type" value="Genomic_DNA"/>
</dbReference>
<sequence length="101" mass="11762">MDEQLKELGDVDNRIKVLLADVDINVDEIIQLVDIREQLLQVLLTLVSENPAFGKSQRWRDAIRDTQQLVELMQSKTVLIGKDLQKFRHGNKSVQQYKKFL</sequence>
<keyword evidence="6" id="KW-0966">Cell projection</keyword>
<keyword evidence="6" id="KW-0282">Flagellum</keyword>
<evidence type="ECO:0000256" key="4">
    <source>
        <dbReference type="ARBA" id="ARBA00023186"/>
    </source>
</evidence>
<keyword evidence="4" id="KW-0143">Chaperone</keyword>
<evidence type="ECO:0000256" key="3">
    <source>
        <dbReference type="ARBA" id="ARBA00022795"/>
    </source>
</evidence>
<accession>A0A6G7CME5</accession>
<evidence type="ECO:0000256" key="5">
    <source>
        <dbReference type="ARBA" id="ARBA00093797"/>
    </source>
</evidence>
<organism evidence="6 7">
    <name type="scientific">Vibrio ziniensis</name>
    <dbReference type="NCBI Taxonomy" id="2711221"/>
    <lineage>
        <taxon>Bacteria</taxon>
        <taxon>Pseudomonadati</taxon>
        <taxon>Pseudomonadota</taxon>
        <taxon>Gammaproteobacteria</taxon>
        <taxon>Vibrionales</taxon>
        <taxon>Vibrionaceae</taxon>
        <taxon>Vibrio</taxon>
    </lineage>
</organism>
<dbReference type="InterPro" id="IPR008622">
    <property type="entry name" value="FliT"/>
</dbReference>
<dbReference type="Pfam" id="PF05400">
    <property type="entry name" value="FliT"/>
    <property type="match status" value="1"/>
</dbReference>
<protein>
    <recommendedName>
        <fullName evidence="5">Flagellar protein FliT</fullName>
    </recommendedName>
</protein>
<keyword evidence="3" id="KW-1005">Bacterial flagellum biogenesis</keyword>
<dbReference type="Proteomes" id="UP000503003">
    <property type="component" value="Chromosome 1"/>
</dbReference>
<keyword evidence="7" id="KW-1185">Reference proteome</keyword>
<keyword evidence="2" id="KW-0963">Cytoplasm</keyword>
<name>A0A6G7CME5_9VIBR</name>
<comment type="subcellular location">
    <subcellularLocation>
        <location evidence="1">Cytoplasm</location>
        <location evidence="1">Cytosol</location>
    </subcellularLocation>
</comment>
<dbReference type="AlphaFoldDB" id="A0A6G7CME5"/>
<keyword evidence="6" id="KW-0969">Cilium</keyword>
<gene>
    <name evidence="6" type="ORF">G5S32_10645</name>
</gene>